<dbReference type="EMBL" id="JAENHO010000009">
    <property type="protein sequence ID" value="MBL7258494.1"/>
    <property type="molecule type" value="Genomic_DNA"/>
</dbReference>
<gene>
    <name evidence="1" type="ORF">JKJ07_29700</name>
</gene>
<reference evidence="1 2" key="1">
    <citation type="submission" date="2021-01" db="EMBL/GenBank/DDBJ databases">
        <title>Actinoplanes sp. nov. LDG1-01 isolated from lichen.</title>
        <authorList>
            <person name="Saeng-In P."/>
            <person name="Phongsopitanun W."/>
            <person name="Kanchanasin P."/>
            <person name="Yuki M."/>
            <person name="Kudo T."/>
            <person name="Ohkuma M."/>
            <person name="Tanasupawat S."/>
        </authorList>
    </citation>
    <scope>NUCLEOTIDE SEQUENCE [LARGE SCALE GENOMIC DNA]</scope>
    <source>
        <strain evidence="1 2">LDG1-01</strain>
    </source>
</reference>
<evidence type="ECO:0000313" key="1">
    <source>
        <dbReference type="EMBL" id="MBL7258494.1"/>
    </source>
</evidence>
<proteinExistence type="predicted"/>
<organism evidence="1 2">
    <name type="scientific">Paractinoplanes lichenicola</name>
    <dbReference type="NCBI Taxonomy" id="2802976"/>
    <lineage>
        <taxon>Bacteria</taxon>
        <taxon>Bacillati</taxon>
        <taxon>Actinomycetota</taxon>
        <taxon>Actinomycetes</taxon>
        <taxon>Micromonosporales</taxon>
        <taxon>Micromonosporaceae</taxon>
        <taxon>Paractinoplanes</taxon>
    </lineage>
</organism>
<accession>A0ABS1VVK4</accession>
<dbReference type="RefSeq" id="WP_202995170.1">
    <property type="nucleotide sequence ID" value="NZ_JAENHO010000009.1"/>
</dbReference>
<name>A0ABS1VVK4_9ACTN</name>
<comment type="caution">
    <text evidence="1">The sequence shown here is derived from an EMBL/GenBank/DDBJ whole genome shotgun (WGS) entry which is preliminary data.</text>
</comment>
<dbReference type="Proteomes" id="UP000598996">
    <property type="component" value="Unassembled WGS sequence"/>
</dbReference>
<sequence length="141" mass="14613">MLPVMVTDMGAGRRPRRARSLEMLAGRRLEYVRLGHAFVLSFTGGGQVLVETAVQLATPGSGQIVAEPGEQPSDALATLLGDEVASARTGDGGELTISFTSGAEVLICPHADVESWAVTSPDGFLIVCLAGGETATWGEEA</sequence>
<evidence type="ECO:0000313" key="2">
    <source>
        <dbReference type="Proteomes" id="UP000598996"/>
    </source>
</evidence>
<dbReference type="Pfam" id="PF19686">
    <property type="entry name" value="DUF6188"/>
    <property type="match status" value="1"/>
</dbReference>
<dbReference type="InterPro" id="IPR046179">
    <property type="entry name" value="DUF6188"/>
</dbReference>
<keyword evidence="2" id="KW-1185">Reference proteome</keyword>
<protein>
    <submittedName>
        <fullName evidence="1">Uncharacterized protein</fullName>
    </submittedName>
</protein>